<comment type="caution">
    <text evidence="7">The sequence shown here is derived from an EMBL/GenBank/DDBJ whole genome shotgun (WGS) entry which is preliminary data.</text>
</comment>
<evidence type="ECO:0000313" key="8">
    <source>
        <dbReference type="Proteomes" id="UP000005709"/>
    </source>
</evidence>
<keyword evidence="6" id="KW-0812">Transmembrane</keyword>
<evidence type="ECO:0000256" key="3">
    <source>
        <dbReference type="ARBA" id="ARBA00023054"/>
    </source>
</evidence>
<sequence>MGADGILLAAFAFFAALVLALLIALVLQNRRISDANSALSELLSERLTAQSARASAELFKLNQSLNDGFNDKLYYLNRSLGEGLQRQNSALSENLSSLDRGFKDIAENLARMSEQNKTSLQVRDEIARLNSILGNVKLRGNFGEYRLERILSMIYGQNAAFYELQKHLPNGRIADCALHIAKEKILCIDSKFPLQSYEKIIATSASNDAAALASADKQLAADMKKHAADIAEKYIIPPLSTEFAVLFVPSEAVFVYVCERLPQVLEYCAQIGIFAASPTTLLALLGTIRTFIKDEVLAQNIKSVKDEIYALKSDFDAHAKYATALQTYADKLAAQAELLNKNAKSLKARFERFSEL</sequence>
<dbReference type="Proteomes" id="UP000005709">
    <property type="component" value="Unassembled WGS sequence"/>
</dbReference>
<keyword evidence="8" id="KW-1185">Reference proteome</keyword>
<comment type="similarity">
    <text evidence="2">Belongs to the RmuC family.</text>
</comment>
<organism evidence="7 8">
    <name type="scientific">Campylobacter gracilis RM3268</name>
    <dbReference type="NCBI Taxonomy" id="553220"/>
    <lineage>
        <taxon>Bacteria</taxon>
        <taxon>Pseudomonadati</taxon>
        <taxon>Campylobacterota</taxon>
        <taxon>Epsilonproteobacteria</taxon>
        <taxon>Campylobacterales</taxon>
        <taxon>Campylobacteraceae</taxon>
        <taxon>Campylobacter</taxon>
    </lineage>
</organism>
<keyword evidence="4" id="KW-0233">DNA recombination</keyword>
<dbReference type="EMBL" id="ACYG01000005">
    <property type="protein sequence ID" value="EEV18848.1"/>
    <property type="molecule type" value="Genomic_DNA"/>
</dbReference>
<comment type="function">
    <text evidence="1">Involved in DNA recombination.</text>
</comment>
<evidence type="ECO:0000313" key="7">
    <source>
        <dbReference type="EMBL" id="EEV18848.1"/>
    </source>
</evidence>
<gene>
    <name evidence="7" type="ORF">CAMGR0001_2324</name>
</gene>
<keyword evidence="3 5" id="KW-0175">Coiled coil</keyword>
<dbReference type="PANTHER" id="PTHR30563:SF0">
    <property type="entry name" value="DNA RECOMBINATION PROTEIN RMUC"/>
    <property type="match status" value="1"/>
</dbReference>
<proteinExistence type="inferred from homology"/>
<name>C8PDX5_9BACT</name>
<feature type="transmembrane region" description="Helical" evidence="6">
    <location>
        <begin position="6"/>
        <end position="27"/>
    </location>
</feature>
<keyword evidence="6" id="KW-1133">Transmembrane helix</keyword>
<dbReference type="RefSeq" id="WP_005869061.1">
    <property type="nucleotide sequence ID" value="NZ_ACYG01000005.1"/>
</dbReference>
<dbReference type="GO" id="GO:0006310">
    <property type="term" value="P:DNA recombination"/>
    <property type="evidence" value="ECO:0007669"/>
    <property type="project" value="UniProtKB-KW"/>
</dbReference>
<dbReference type="InterPro" id="IPR003798">
    <property type="entry name" value="DNA_recombination_RmuC"/>
</dbReference>
<dbReference type="Pfam" id="PF02646">
    <property type="entry name" value="RmuC"/>
    <property type="match status" value="1"/>
</dbReference>
<evidence type="ECO:0000256" key="2">
    <source>
        <dbReference type="ARBA" id="ARBA00009840"/>
    </source>
</evidence>
<evidence type="ECO:0000256" key="1">
    <source>
        <dbReference type="ARBA" id="ARBA00003416"/>
    </source>
</evidence>
<accession>C8PDX5</accession>
<keyword evidence="6" id="KW-0472">Membrane</keyword>
<protein>
    <submittedName>
        <fullName evidence="7">RmuC domain protein</fullName>
    </submittedName>
</protein>
<dbReference type="AlphaFoldDB" id="C8PDX5"/>
<dbReference type="PANTHER" id="PTHR30563">
    <property type="entry name" value="DNA RECOMBINATION PROTEIN RMUC"/>
    <property type="match status" value="1"/>
</dbReference>
<feature type="coiled-coil region" evidence="5">
    <location>
        <begin position="329"/>
        <end position="356"/>
    </location>
</feature>
<dbReference type="eggNOG" id="COG1322">
    <property type="taxonomic scope" value="Bacteria"/>
</dbReference>
<evidence type="ECO:0000256" key="5">
    <source>
        <dbReference type="SAM" id="Coils"/>
    </source>
</evidence>
<dbReference type="OrthoDB" id="9765111at2"/>
<evidence type="ECO:0000256" key="6">
    <source>
        <dbReference type="SAM" id="Phobius"/>
    </source>
</evidence>
<reference evidence="7 8" key="1">
    <citation type="submission" date="2009-07" db="EMBL/GenBank/DDBJ databases">
        <authorList>
            <person name="Madupu R."/>
            <person name="Sebastian Y."/>
            <person name="Durkin A.S."/>
            <person name="Torralba M."/>
            <person name="Methe B."/>
            <person name="Sutton G.G."/>
            <person name="Strausberg R.L."/>
            <person name="Nelson K.E."/>
        </authorList>
    </citation>
    <scope>NUCLEOTIDE SEQUENCE [LARGE SCALE GENOMIC DNA]</scope>
    <source>
        <strain evidence="7 8">RM3268</strain>
    </source>
</reference>
<evidence type="ECO:0000256" key="4">
    <source>
        <dbReference type="ARBA" id="ARBA00023172"/>
    </source>
</evidence>